<evidence type="ECO:0000259" key="4">
    <source>
        <dbReference type="PROSITE" id="PS50102"/>
    </source>
</evidence>
<feature type="domain" description="RRM" evidence="4">
    <location>
        <begin position="195"/>
        <end position="265"/>
    </location>
</feature>
<dbReference type="PANTHER" id="PTHR48025">
    <property type="entry name" value="OS02G0815200 PROTEIN"/>
    <property type="match status" value="1"/>
</dbReference>
<feature type="domain" description="RRM" evidence="4">
    <location>
        <begin position="92"/>
        <end position="169"/>
    </location>
</feature>
<dbReference type="Gene3D" id="3.30.70.330">
    <property type="match status" value="5"/>
</dbReference>
<dbReference type="Pfam" id="PF00076">
    <property type="entry name" value="RRM_1"/>
    <property type="match status" value="5"/>
</dbReference>
<proteinExistence type="predicted"/>
<protein>
    <recommendedName>
        <fullName evidence="4">RRM domain-containing protein</fullName>
    </recommendedName>
</protein>
<dbReference type="SMART" id="SM00360">
    <property type="entry name" value="RRM"/>
    <property type="match status" value="5"/>
</dbReference>
<accession>A0AAV5CS46</accession>
<dbReference type="CDD" id="cd00590">
    <property type="entry name" value="RRM_SF"/>
    <property type="match status" value="3"/>
</dbReference>
<gene>
    <name evidence="5" type="primary">ga18547</name>
    <name evidence="5" type="ORF">PR202_ga18547</name>
</gene>
<feature type="domain" description="RRM" evidence="4">
    <location>
        <begin position="1"/>
        <end position="68"/>
    </location>
</feature>
<sequence length="615" mass="66928">MNTDMLLDLFKPYGQVTSAKVARDYTTGLSKGYGFVKYSDPRDAAYAVVQLNGCLFEGKKIEVRVSGIPLRQSSSLVPSHASSRTMKEIDMTNLYVSNIPTSTNSKKLVELFLPFGKITHARIMEKANNSCKGYGFIKFEDSQSAAEAVAMMNGTLIEGETILVRIAGLSQSASSSVLPDSSPSMTNSTLEINRSRLYITNLPQSMTAEKLINLFMRFGQINKVVMKSEYSLVYYADVFAATEAIKHLDGYLIEGKRLVVKGSQPSPTIAEDHASSQSCSQPMKEIDMANLYVGGVPLAVTCDQLVELFRPFGEIVQARKFHSRWYGMIRYANPSSAAAAIDHMHGYQIGGSTLVVRVAGLPGESKAATNTPTVQMVAGNQQRQIDMANLYVCHLPPYVTTEKLIELFLPCGQITEAKVVVDKVTGVSKGFGFVKFADTHSAAVALTHYNGYPLDGHVLEVRIANVPRSEMISYMAQVYSHFTSLDPSQMAVGVPTSYWPYYYAQSTYATPAEYQGQATEPATAAYQTSQQDGLPESNSVGSIAEKDSSCVSNPIASDHSQLESWTGPPGFEPNAVRKGDAAATNPPRDHSRSAGWAGPPGFEPHAVKKEAIVMR</sequence>
<feature type="domain" description="RRM" evidence="4">
    <location>
        <begin position="388"/>
        <end position="466"/>
    </location>
</feature>
<name>A0AAV5CS46_ELECO</name>
<evidence type="ECO:0000256" key="1">
    <source>
        <dbReference type="ARBA" id="ARBA00022884"/>
    </source>
</evidence>
<reference evidence="5" key="1">
    <citation type="journal article" date="2018" name="DNA Res.">
        <title>Multiple hybrid de novo genome assembly of finger millet, an orphan allotetraploid crop.</title>
        <authorList>
            <person name="Hatakeyama M."/>
            <person name="Aluri S."/>
            <person name="Balachadran M.T."/>
            <person name="Sivarajan S.R."/>
            <person name="Patrignani A."/>
            <person name="Gruter S."/>
            <person name="Poveda L."/>
            <person name="Shimizu-Inatsugi R."/>
            <person name="Baeten J."/>
            <person name="Francoijs K.J."/>
            <person name="Nataraja K.N."/>
            <person name="Reddy Y.A.N."/>
            <person name="Phadnis S."/>
            <person name="Ravikumar R.L."/>
            <person name="Schlapbach R."/>
            <person name="Sreeman S.M."/>
            <person name="Shimizu K.K."/>
        </authorList>
    </citation>
    <scope>NUCLEOTIDE SEQUENCE</scope>
</reference>
<dbReference type="EMBL" id="BQKI01000009">
    <property type="protein sequence ID" value="GJN01292.1"/>
    <property type="molecule type" value="Genomic_DNA"/>
</dbReference>
<feature type="compositionally biased region" description="Polar residues" evidence="3">
    <location>
        <begin position="520"/>
        <end position="541"/>
    </location>
</feature>
<dbReference type="Proteomes" id="UP001054889">
    <property type="component" value="Unassembled WGS sequence"/>
</dbReference>
<keyword evidence="6" id="KW-1185">Reference proteome</keyword>
<feature type="compositionally biased region" description="Basic and acidic residues" evidence="3">
    <location>
        <begin position="605"/>
        <end position="615"/>
    </location>
</feature>
<feature type="compositionally biased region" description="Polar residues" evidence="3">
    <location>
        <begin position="549"/>
        <end position="564"/>
    </location>
</feature>
<dbReference type="InterPro" id="IPR000504">
    <property type="entry name" value="RRM_dom"/>
</dbReference>
<dbReference type="SUPFAM" id="SSF54928">
    <property type="entry name" value="RNA-binding domain, RBD"/>
    <property type="match status" value="4"/>
</dbReference>
<dbReference type="GO" id="GO:1901259">
    <property type="term" value="P:chloroplast rRNA processing"/>
    <property type="evidence" value="ECO:0007669"/>
    <property type="project" value="TreeGrafter"/>
</dbReference>
<organism evidence="5 6">
    <name type="scientific">Eleusine coracana subsp. coracana</name>
    <dbReference type="NCBI Taxonomy" id="191504"/>
    <lineage>
        <taxon>Eukaryota</taxon>
        <taxon>Viridiplantae</taxon>
        <taxon>Streptophyta</taxon>
        <taxon>Embryophyta</taxon>
        <taxon>Tracheophyta</taxon>
        <taxon>Spermatophyta</taxon>
        <taxon>Magnoliopsida</taxon>
        <taxon>Liliopsida</taxon>
        <taxon>Poales</taxon>
        <taxon>Poaceae</taxon>
        <taxon>PACMAD clade</taxon>
        <taxon>Chloridoideae</taxon>
        <taxon>Cynodonteae</taxon>
        <taxon>Eleusininae</taxon>
        <taxon>Eleusine</taxon>
    </lineage>
</organism>
<dbReference type="PROSITE" id="PS50102">
    <property type="entry name" value="RRM"/>
    <property type="match status" value="5"/>
</dbReference>
<dbReference type="InterPro" id="IPR050502">
    <property type="entry name" value="Euk_RNA-bind_prot"/>
</dbReference>
<evidence type="ECO:0000256" key="3">
    <source>
        <dbReference type="SAM" id="MobiDB-lite"/>
    </source>
</evidence>
<evidence type="ECO:0000256" key="2">
    <source>
        <dbReference type="PROSITE-ProRule" id="PRU00176"/>
    </source>
</evidence>
<dbReference type="InterPro" id="IPR012677">
    <property type="entry name" value="Nucleotide-bd_a/b_plait_sf"/>
</dbReference>
<comment type="caution">
    <text evidence="5">The sequence shown here is derived from an EMBL/GenBank/DDBJ whole genome shotgun (WGS) entry which is preliminary data.</text>
</comment>
<feature type="domain" description="RRM" evidence="4">
    <location>
        <begin position="289"/>
        <end position="361"/>
    </location>
</feature>
<dbReference type="GO" id="GO:0003729">
    <property type="term" value="F:mRNA binding"/>
    <property type="evidence" value="ECO:0007669"/>
    <property type="project" value="TreeGrafter"/>
</dbReference>
<evidence type="ECO:0000313" key="5">
    <source>
        <dbReference type="EMBL" id="GJN01292.1"/>
    </source>
</evidence>
<dbReference type="AlphaFoldDB" id="A0AAV5CS46"/>
<dbReference type="PANTHER" id="PTHR48025:SF3">
    <property type="entry name" value="31 KDA RIBONUCLEOPROTEIN, CHLOROPLASTIC-RELATED"/>
    <property type="match status" value="1"/>
</dbReference>
<reference evidence="5" key="2">
    <citation type="submission" date="2021-12" db="EMBL/GenBank/DDBJ databases">
        <title>Resequencing data analysis of finger millet.</title>
        <authorList>
            <person name="Hatakeyama M."/>
            <person name="Aluri S."/>
            <person name="Balachadran M.T."/>
            <person name="Sivarajan S.R."/>
            <person name="Poveda L."/>
            <person name="Shimizu-Inatsugi R."/>
            <person name="Schlapbach R."/>
            <person name="Sreeman S.M."/>
            <person name="Shimizu K.K."/>
        </authorList>
    </citation>
    <scope>NUCLEOTIDE SEQUENCE</scope>
</reference>
<feature type="region of interest" description="Disordered" evidence="3">
    <location>
        <begin position="520"/>
        <end position="615"/>
    </location>
</feature>
<dbReference type="InterPro" id="IPR035979">
    <property type="entry name" value="RBD_domain_sf"/>
</dbReference>
<evidence type="ECO:0000313" key="6">
    <source>
        <dbReference type="Proteomes" id="UP001054889"/>
    </source>
</evidence>
<dbReference type="GO" id="GO:0009535">
    <property type="term" value="C:chloroplast thylakoid membrane"/>
    <property type="evidence" value="ECO:0007669"/>
    <property type="project" value="TreeGrafter"/>
</dbReference>
<keyword evidence="1 2" id="KW-0694">RNA-binding</keyword>